<dbReference type="SUPFAM" id="SSF143034">
    <property type="entry name" value="L35p-like"/>
    <property type="match status" value="1"/>
</dbReference>
<comment type="similarity">
    <text evidence="2">Belongs to the bacterial ribosomal protein bL35 family.</text>
</comment>
<dbReference type="GO" id="GO:0005739">
    <property type="term" value="C:mitochondrion"/>
    <property type="evidence" value="ECO:0007669"/>
    <property type="project" value="UniProtKB-SubCell"/>
</dbReference>
<name>A0A834XQU2_APHGI</name>
<proteinExistence type="inferred from homology"/>
<sequence length="191" mass="22235">MFARTIGSFLRAGIVASTKCTVKPCLLKNIEIKSGSLVSQFNGSVNKPRCLSTLMSSSLVNGQPSLFNKTNSLTNLSVNSLAGNVPTRTLTKYSRTRGKRKVVQTVLKRFYRLNWGIWIRTKTGRHKRLWTKRSSCRRRLRMHVFTNSTQSWMLDKMVSPYWRAPKYWVDDPYNPYHEREEYWVTRKAPQP</sequence>
<keyword evidence="5" id="KW-0496">Mitochondrion</keyword>
<evidence type="ECO:0000256" key="4">
    <source>
        <dbReference type="ARBA" id="ARBA00022980"/>
    </source>
</evidence>
<evidence type="ECO:0000256" key="7">
    <source>
        <dbReference type="ARBA" id="ARBA00035273"/>
    </source>
</evidence>
<evidence type="ECO:0000256" key="3">
    <source>
        <dbReference type="ARBA" id="ARBA00022946"/>
    </source>
</evidence>
<comment type="subcellular location">
    <subcellularLocation>
        <location evidence="1">Mitochondrion</location>
    </subcellularLocation>
</comment>
<evidence type="ECO:0000256" key="5">
    <source>
        <dbReference type="ARBA" id="ARBA00023128"/>
    </source>
</evidence>
<protein>
    <recommendedName>
        <fullName evidence="7">Large ribosomal subunit protein bL35m</fullName>
    </recommendedName>
    <alternativeName>
        <fullName evidence="8">39S ribosomal protein L35, mitochondrial</fullName>
    </alternativeName>
</protein>
<evidence type="ECO:0000256" key="8">
    <source>
        <dbReference type="ARBA" id="ARBA00035418"/>
    </source>
</evidence>
<gene>
    <name evidence="9" type="ORF">HCN44_010556</name>
</gene>
<dbReference type="Proteomes" id="UP000639338">
    <property type="component" value="Unassembled WGS sequence"/>
</dbReference>
<evidence type="ECO:0000256" key="1">
    <source>
        <dbReference type="ARBA" id="ARBA00004173"/>
    </source>
</evidence>
<keyword evidence="4" id="KW-0689">Ribosomal protein</keyword>
<organism evidence="9 10">
    <name type="scientific">Aphidius gifuensis</name>
    <name type="common">Parasitoid wasp</name>
    <dbReference type="NCBI Taxonomy" id="684658"/>
    <lineage>
        <taxon>Eukaryota</taxon>
        <taxon>Metazoa</taxon>
        <taxon>Ecdysozoa</taxon>
        <taxon>Arthropoda</taxon>
        <taxon>Hexapoda</taxon>
        <taxon>Insecta</taxon>
        <taxon>Pterygota</taxon>
        <taxon>Neoptera</taxon>
        <taxon>Endopterygota</taxon>
        <taxon>Hymenoptera</taxon>
        <taxon>Apocrita</taxon>
        <taxon>Ichneumonoidea</taxon>
        <taxon>Braconidae</taxon>
        <taxon>Aphidiinae</taxon>
        <taxon>Aphidius</taxon>
    </lineage>
</organism>
<keyword evidence="3" id="KW-0809">Transit peptide</keyword>
<reference evidence="9 10" key="1">
    <citation type="submission" date="2020-08" db="EMBL/GenBank/DDBJ databases">
        <title>Aphidius gifuensis genome sequencing and assembly.</title>
        <authorList>
            <person name="Du Z."/>
        </authorList>
    </citation>
    <scope>NUCLEOTIDE SEQUENCE [LARGE SCALE GENOMIC DNA]</scope>
    <source>
        <strain evidence="9">YNYX2018</strain>
        <tissue evidence="9">Adults</tissue>
    </source>
</reference>
<evidence type="ECO:0000313" key="10">
    <source>
        <dbReference type="Proteomes" id="UP000639338"/>
    </source>
</evidence>
<dbReference type="GO" id="GO:0005840">
    <property type="term" value="C:ribosome"/>
    <property type="evidence" value="ECO:0007669"/>
    <property type="project" value="UniProtKB-KW"/>
</dbReference>
<evidence type="ECO:0000313" key="9">
    <source>
        <dbReference type="EMBL" id="KAF7991755.1"/>
    </source>
</evidence>
<dbReference type="GO" id="GO:0003735">
    <property type="term" value="F:structural constituent of ribosome"/>
    <property type="evidence" value="ECO:0007669"/>
    <property type="project" value="InterPro"/>
</dbReference>
<dbReference type="GO" id="GO:0006412">
    <property type="term" value="P:translation"/>
    <property type="evidence" value="ECO:0007669"/>
    <property type="project" value="InterPro"/>
</dbReference>
<dbReference type="GO" id="GO:1990904">
    <property type="term" value="C:ribonucleoprotein complex"/>
    <property type="evidence" value="ECO:0007669"/>
    <property type="project" value="UniProtKB-KW"/>
</dbReference>
<keyword evidence="10" id="KW-1185">Reference proteome</keyword>
<dbReference type="InterPro" id="IPR021137">
    <property type="entry name" value="Ribosomal_bL35-like"/>
</dbReference>
<comment type="caution">
    <text evidence="9">The sequence shown here is derived from an EMBL/GenBank/DDBJ whole genome shotgun (WGS) entry which is preliminary data.</text>
</comment>
<keyword evidence="6" id="KW-0687">Ribonucleoprotein</keyword>
<dbReference type="Pfam" id="PF01632">
    <property type="entry name" value="Ribosomal_L35p"/>
    <property type="match status" value="1"/>
</dbReference>
<accession>A0A834XQU2</accession>
<dbReference type="OrthoDB" id="5847109at2759"/>
<dbReference type="AlphaFoldDB" id="A0A834XQU2"/>
<evidence type="ECO:0000256" key="2">
    <source>
        <dbReference type="ARBA" id="ARBA00006598"/>
    </source>
</evidence>
<dbReference type="EMBL" id="JACMRX010000004">
    <property type="protein sequence ID" value="KAF7991755.1"/>
    <property type="molecule type" value="Genomic_DNA"/>
</dbReference>
<dbReference type="PANTHER" id="PTHR15909:SF0">
    <property type="entry name" value="LARGE RIBOSOMAL SUBUNIT PROTEIN BL35M"/>
    <property type="match status" value="1"/>
</dbReference>
<dbReference type="InterPro" id="IPR019338">
    <property type="entry name" value="Ribosomal_bL35m"/>
</dbReference>
<dbReference type="InterPro" id="IPR037229">
    <property type="entry name" value="Ribosomal_bL35_sf"/>
</dbReference>
<dbReference type="PANTHER" id="PTHR15909">
    <property type="entry name" value="39S RIBOSOMAL PROTEIN L35, MITOCHONDRIAL"/>
    <property type="match status" value="1"/>
</dbReference>
<evidence type="ECO:0000256" key="6">
    <source>
        <dbReference type="ARBA" id="ARBA00023274"/>
    </source>
</evidence>